<feature type="domain" description="N-acetyltransferase" evidence="1">
    <location>
        <begin position="9"/>
        <end position="172"/>
    </location>
</feature>
<name>A0A9D1CX97_9FIRM</name>
<dbReference type="Pfam" id="PF00583">
    <property type="entry name" value="Acetyltransf_1"/>
    <property type="match status" value="1"/>
</dbReference>
<comment type="caution">
    <text evidence="2">The sequence shown here is derived from an EMBL/GenBank/DDBJ whole genome shotgun (WGS) entry which is preliminary data.</text>
</comment>
<sequence>MSILSQYSLKIVEPSEEDIAMAFINEAKAFLKSKGVDQWQKGYPDANTIRNDIANQKGYFLMTDECPLAYMCIDFEGEPAYDGLNGHWLNNTSSYGVLHRLAIGAEFRGKGLATVSLRLAEDCMKRRKTGSFRIDTDENNEVMKHLLSKNGFAYCGTIWFDNSVKIAYEKLL</sequence>
<dbReference type="Proteomes" id="UP000824260">
    <property type="component" value="Unassembled WGS sequence"/>
</dbReference>
<evidence type="ECO:0000313" key="3">
    <source>
        <dbReference type="Proteomes" id="UP000824260"/>
    </source>
</evidence>
<dbReference type="InterPro" id="IPR016181">
    <property type="entry name" value="Acyl_CoA_acyltransferase"/>
</dbReference>
<protein>
    <submittedName>
        <fullName evidence="2">GNAT family N-acetyltransferase</fullName>
    </submittedName>
</protein>
<dbReference type="CDD" id="cd04301">
    <property type="entry name" value="NAT_SF"/>
    <property type="match status" value="1"/>
</dbReference>
<reference evidence="2" key="2">
    <citation type="journal article" date="2021" name="PeerJ">
        <title>Extensive microbial diversity within the chicken gut microbiome revealed by metagenomics and culture.</title>
        <authorList>
            <person name="Gilroy R."/>
            <person name="Ravi A."/>
            <person name="Getino M."/>
            <person name="Pursley I."/>
            <person name="Horton D.L."/>
            <person name="Alikhan N.F."/>
            <person name="Baker D."/>
            <person name="Gharbi K."/>
            <person name="Hall N."/>
            <person name="Watson M."/>
            <person name="Adriaenssens E.M."/>
            <person name="Foster-Nyarko E."/>
            <person name="Jarju S."/>
            <person name="Secka A."/>
            <person name="Antonio M."/>
            <person name="Oren A."/>
            <person name="Chaudhuri R.R."/>
            <person name="La Ragione R."/>
            <person name="Hildebrand F."/>
            <person name="Pallen M.J."/>
        </authorList>
    </citation>
    <scope>NUCLEOTIDE SEQUENCE</scope>
    <source>
        <strain evidence="2">ChiSjej6B24-2974</strain>
    </source>
</reference>
<dbReference type="GO" id="GO:0016747">
    <property type="term" value="F:acyltransferase activity, transferring groups other than amino-acyl groups"/>
    <property type="evidence" value="ECO:0007669"/>
    <property type="project" value="InterPro"/>
</dbReference>
<dbReference type="Gene3D" id="3.40.630.30">
    <property type="match status" value="1"/>
</dbReference>
<gene>
    <name evidence="2" type="ORF">IAA52_12490</name>
</gene>
<dbReference type="AlphaFoldDB" id="A0A9D1CX97"/>
<reference evidence="2" key="1">
    <citation type="submission" date="2020-10" db="EMBL/GenBank/DDBJ databases">
        <authorList>
            <person name="Gilroy R."/>
        </authorList>
    </citation>
    <scope>NUCLEOTIDE SEQUENCE</scope>
    <source>
        <strain evidence="2">ChiSjej6B24-2974</strain>
    </source>
</reference>
<proteinExistence type="predicted"/>
<dbReference type="EMBL" id="DVFZ01000116">
    <property type="protein sequence ID" value="HIQ83902.1"/>
    <property type="molecule type" value="Genomic_DNA"/>
</dbReference>
<accession>A0A9D1CX97</accession>
<organism evidence="2 3">
    <name type="scientific">Candidatus Pullichristensenella stercorigallinarum</name>
    <dbReference type="NCBI Taxonomy" id="2840909"/>
    <lineage>
        <taxon>Bacteria</taxon>
        <taxon>Bacillati</taxon>
        <taxon>Bacillota</taxon>
        <taxon>Clostridia</taxon>
        <taxon>Candidatus Pullichristensenella</taxon>
    </lineage>
</organism>
<dbReference type="InterPro" id="IPR000182">
    <property type="entry name" value="GNAT_dom"/>
</dbReference>
<dbReference type="SUPFAM" id="SSF55729">
    <property type="entry name" value="Acyl-CoA N-acyltransferases (Nat)"/>
    <property type="match status" value="1"/>
</dbReference>
<evidence type="ECO:0000313" key="2">
    <source>
        <dbReference type="EMBL" id="HIQ83902.1"/>
    </source>
</evidence>
<dbReference type="PROSITE" id="PS51186">
    <property type="entry name" value="GNAT"/>
    <property type="match status" value="1"/>
</dbReference>
<evidence type="ECO:0000259" key="1">
    <source>
        <dbReference type="PROSITE" id="PS51186"/>
    </source>
</evidence>